<comment type="caution">
    <text evidence="2">The sequence shown here is derived from an EMBL/GenBank/DDBJ whole genome shotgun (WGS) entry which is preliminary data.</text>
</comment>
<reference evidence="2 3" key="1">
    <citation type="submission" date="2013-06" db="EMBL/GenBank/DDBJ databases">
        <authorList>
            <person name="Weinstock G."/>
            <person name="Sodergren E."/>
            <person name="Lobos E.A."/>
            <person name="Fulton L."/>
            <person name="Fulton R."/>
            <person name="Courtney L."/>
            <person name="Fronick C."/>
            <person name="O'Laughlin M."/>
            <person name="Godfrey J."/>
            <person name="Wilson R.M."/>
            <person name="Miner T."/>
            <person name="Farmer C."/>
            <person name="Delehaunty K."/>
            <person name="Cordes M."/>
            <person name="Minx P."/>
            <person name="Tomlinson C."/>
            <person name="Chen J."/>
            <person name="Wollam A."/>
            <person name="Pepin K.H."/>
            <person name="Bhonagiri V."/>
            <person name="Zhang X."/>
            <person name="Warren W."/>
            <person name="Mitreva M."/>
            <person name="Mardis E.R."/>
            <person name="Wilson R.K."/>
        </authorList>
    </citation>
    <scope>NUCLEOTIDE SEQUENCE [LARGE SCALE GENOMIC DNA]</scope>
    <source>
        <strain evidence="2 3">F0570</strain>
    </source>
</reference>
<dbReference type="EMBL" id="AWUW01000019">
    <property type="protein sequence ID" value="ERJ68619.1"/>
    <property type="molecule type" value="Genomic_DNA"/>
</dbReference>
<evidence type="ECO:0000256" key="1">
    <source>
        <dbReference type="SAM" id="MobiDB-lite"/>
    </source>
</evidence>
<sequence length="142" mass="16331">MTMKGTEHFKNVIQNYLDERAQYDELFAENYRKKDKDMDSCIQYILNTVKQSGCNGFADDEIYSMAVHFFDEDNIDIGSPINAHVVAVVNQVVELTAEEKAQAHREAMQRAQEEAYRKMTQPTKKKAKTTVDTTLQPSLFDL</sequence>
<evidence type="ECO:0000313" key="3">
    <source>
        <dbReference type="Proteomes" id="UP000016630"/>
    </source>
</evidence>
<name>A0A0E2M7W1_PORGN</name>
<dbReference type="HOGENOM" id="CLU_153208_0_0_10"/>
<accession>A0A0E2M7W1</accession>
<dbReference type="Pfam" id="PF14058">
    <property type="entry name" value="PcfK"/>
    <property type="match status" value="1"/>
</dbReference>
<feature type="region of interest" description="Disordered" evidence="1">
    <location>
        <begin position="109"/>
        <end position="130"/>
    </location>
</feature>
<dbReference type="InterPro" id="IPR025624">
    <property type="entry name" value="PcfK"/>
</dbReference>
<organism evidence="2 3">
    <name type="scientific">Porphyromonas gingivalis F0570</name>
    <dbReference type="NCBI Taxonomy" id="1227271"/>
    <lineage>
        <taxon>Bacteria</taxon>
        <taxon>Pseudomonadati</taxon>
        <taxon>Bacteroidota</taxon>
        <taxon>Bacteroidia</taxon>
        <taxon>Bacteroidales</taxon>
        <taxon>Porphyromonadaceae</taxon>
        <taxon>Porphyromonas</taxon>
    </lineage>
</organism>
<dbReference type="AlphaFoldDB" id="A0A0E2M7W1"/>
<dbReference type="Proteomes" id="UP000016630">
    <property type="component" value="Unassembled WGS sequence"/>
</dbReference>
<protein>
    <recommendedName>
        <fullName evidence="4">PcfK-like protein</fullName>
    </recommendedName>
</protein>
<dbReference type="PATRIC" id="fig|1227271.3.peg.281"/>
<evidence type="ECO:0008006" key="4">
    <source>
        <dbReference type="Google" id="ProtNLM"/>
    </source>
</evidence>
<proteinExistence type="predicted"/>
<evidence type="ECO:0000313" key="2">
    <source>
        <dbReference type="EMBL" id="ERJ68619.1"/>
    </source>
</evidence>
<gene>
    <name evidence="2" type="ORF">HMPREF1555_00309</name>
</gene>